<dbReference type="KEGG" id="hro:HELRODRAFT_172470"/>
<evidence type="ECO:0000256" key="1">
    <source>
        <dbReference type="ARBA" id="ARBA00004251"/>
    </source>
</evidence>
<keyword evidence="4" id="KW-0812">Transmembrane</keyword>
<reference evidence="6 8" key="2">
    <citation type="journal article" date="2013" name="Nature">
        <title>Insights into bilaterian evolution from three spiralian genomes.</title>
        <authorList>
            <person name="Simakov O."/>
            <person name="Marletaz F."/>
            <person name="Cho S.J."/>
            <person name="Edsinger-Gonzales E."/>
            <person name="Havlak P."/>
            <person name="Hellsten U."/>
            <person name="Kuo D.H."/>
            <person name="Larsson T."/>
            <person name="Lv J."/>
            <person name="Arendt D."/>
            <person name="Savage R."/>
            <person name="Osoegawa K."/>
            <person name="de Jong P."/>
            <person name="Grimwood J."/>
            <person name="Chapman J.A."/>
            <person name="Shapiro H."/>
            <person name="Aerts A."/>
            <person name="Otillar R.P."/>
            <person name="Terry A.Y."/>
            <person name="Boore J.L."/>
            <person name="Grigoriev I.V."/>
            <person name="Lindberg D.R."/>
            <person name="Seaver E.C."/>
            <person name="Weisblat D.A."/>
            <person name="Putnam N.H."/>
            <person name="Rokhsar D.S."/>
        </authorList>
    </citation>
    <scope>NUCLEOTIDE SEQUENCE</scope>
</reference>
<gene>
    <name evidence="7" type="primary">20204030</name>
    <name evidence="6" type="ORF">HELRODRAFT_172470</name>
</gene>
<reference evidence="8" key="1">
    <citation type="submission" date="2012-12" db="EMBL/GenBank/DDBJ databases">
        <authorList>
            <person name="Hellsten U."/>
            <person name="Grimwood J."/>
            <person name="Chapman J.A."/>
            <person name="Shapiro H."/>
            <person name="Aerts A."/>
            <person name="Otillar R.P."/>
            <person name="Terry A.Y."/>
            <person name="Boore J.L."/>
            <person name="Simakov O."/>
            <person name="Marletaz F."/>
            <person name="Cho S.-J."/>
            <person name="Edsinger-Gonzales E."/>
            <person name="Havlak P."/>
            <person name="Kuo D.-H."/>
            <person name="Larsson T."/>
            <person name="Lv J."/>
            <person name="Arendt D."/>
            <person name="Savage R."/>
            <person name="Osoegawa K."/>
            <person name="de Jong P."/>
            <person name="Lindberg D.R."/>
            <person name="Seaver E.C."/>
            <person name="Weisblat D.A."/>
            <person name="Putnam N.H."/>
            <person name="Grigoriev I.V."/>
            <person name="Rokhsar D.S."/>
        </authorList>
    </citation>
    <scope>NUCLEOTIDE SEQUENCE</scope>
</reference>
<proteinExistence type="predicted"/>
<evidence type="ECO:0000256" key="2">
    <source>
        <dbReference type="ARBA" id="ARBA00022475"/>
    </source>
</evidence>
<dbReference type="Pfam" id="PF23608">
    <property type="entry name" value="Ig_ILCR1"/>
    <property type="match status" value="1"/>
</dbReference>
<keyword evidence="8" id="KW-1185">Reference proteome</keyword>
<feature type="transmembrane region" description="Helical" evidence="4">
    <location>
        <begin position="347"/>
        <end position="374"/>
    </location>
</feature>
<comment type="subcellular location">
    <subcellularLocation>
        <location evidence="1">Cell membrane</location>
        <topology evidence="1">Single-pass type I membrane protein</topology>
    </subcellularLocation>
</comment>
<dbReference type="EnsemblMetazoa" id="HelroT172470">
    <property type="protein sequence ID" value="HelroP172470"/>
    <property type="gene ID" value="HelroG172470"/>
</dbReference>
<evidence type="ECO:0000259" key="5">
    <source>
        <dbReference type="Pfam" id="PF23608"/>
    </source>
</evidence>
<dbReference type="GeneID" id="20204030"/>
<evidence type="ECO:0000256" key="3">
    <source>
        <dbReference type="SAM" id="MobiDB-lite"/>
    </source>
</evidence>
<dbReference type="EMBL" id="AMQM01004224">
    <property type="status" value="NOT_ANNOTATED_CDS"/>
    <property type="molecule type" value="Genomic_DNA"/>
</dbReference>
<evidence type="ECO:0000313" key="6">
    <source>
        <dbReference type="EMBL" id="ESO04797.1"/>
    </source>
</evidence>
<dbReference type="RefSeq" id="XP_009017376.1">
    <property type="nucleotide sequence ID" value="XM_009019128.1"/>
</dbReference>
<dbReference type="InParanoid" id="T1F5D1"/>
<keyword evidence="4" id="KW-0472">Membrane</keyword>
<reference evidence="7" key="3">
    <citation type="submission" date="2015-06" db="UniProtKB">
        <authorList>
            <consortium name="EnsemblMetazoa"/>
        </authorList>
    </citation>
    <scope>IDENTIFICATION</scope>
</reference>
<evidence type="ECO:0000313" key="7">
    <source>
        <dbReference type="EnsemblMetazoa" id="HelroP172470"/>
    </source>
</evidence>
<accession>T1F5D1</accession>
<evidence type="ECO:0000313" key="8">
    <source>
        <dbReference type="Proteomes" id="UP000015101"/>
    </source>
</evidence>
<keyword evidence="4" id="KW-1133">Transmembrane helix</keyword>
<feature type="compositionally biased region" description="Basic and acidic residues" evidence="3">
    <location>
        <begin position="535"/>
        <end position="549"/>
    </location>
</feature>
<feature type="region of interest" description="Disordered" evidence="3">
    <location>
        <begin position="573"/>
        <end position="595"/>
    </location>
</feature>
<name>T1F5D1_HELRO</name>
<dbReference type="InterPro" id="IPR057066">
    <property type="entry name" value="Ig_ILCR1"/>
</dbReference>
<dbReference type="Proteomes" id="UP000015101">
    <property type="component" value="Unassembled WGS sequence"/>
</dbReference>
<dbReference type="InterPro" id="IPR038683">
    <property type="entry name" value="IL17RA/B_FnIII-like_1_sf"/>
</dbReference>
<feature type="region of interest" description="Disordered" evidence="3">
    <location>
        <begin position="532"/>
        <end position="559"/>
    </location>
</feature>
<feature type="domain" description="ILCR1 Ig-like" evidence="5">
    <location>
        <begin position="248"/>
        <end position="340"/>
    </location>
</feature>
<organism evidence="7 8">
    <name type="scientific">Helobdella robusta</name>
    <name type="common">Californian leech</name>
    <dbReference type="NCBI Taxonomy" id="6412"/>
    <lineage>
        <taxon>Eukaryota</taxon>
        <taxon>Metazoa</taxon>
        <taxon>Spiralia</taxon>
        <taxon>Lophotrochozoa</taxon>
        <taxon>Annelida</taxon>
        <taxon>Clitellata</taxon>
        <taxon>Hirudinea</taxon>
        <taxon>Rhynchobdellida</taxon>
        <taxon>Glossiphoniidae</taxon>
        <taxon>Helobdella</taxon>
    </lineage>
</organism>
<dbReference type="Gene3D" id="2.60.40.2160">
    <property type="entry name" value="Interleukin-17 receptor A/B, fibronectin-III-like domain 1"/>
    <property type="match status" value="1"/>
</dbReference>
<dbReference type="HOGENOM" id="CLU_360679_0_0_1"/>
<protein>
    <recommendedName>
        <fullName evidence="5">ILCR1 Ig-like domain-containing protein</fullName>
    </recommendedName>
</protein>
<dbReference type="GO" id="GO:0005886">
    <property type="term" value="C:plasma membrane"/>
    <property type="evidence" value="ECO:0007669"/>
    <property type="project" value="UniProtKB-SubCell"/>
</dbReference>
<dbReference type="AlphaFoldDB" id="T1F5D1"/>
<keyword evidence="2" id="KW-1003">Cell membrane</keyword>
<dbReference type="CTD" id="20204030"/>
<evidence type="ECO:0000256" key="4">
    <source>
        <dbReference type="SAM" id="Phobius"/>
    </source>
</evidence>
<dbReference type="EMBL" id="KB096457">
    <property type="protein sequence ID" value="ESO04797.1"/>
    <property type="molecule type" value="Genomic_DNA"/>
</dbReference>
<feature type="transmembrane region" description="Helical" evidence="4">
    <location>
        <begin position="7"/>
        <end position="24"/>
    </location>
</feature>
<sequence>MTKGENIITTAIIIIITILFTTSSKTVETSEIYLEGFNLTFSNNDDDDYDNNDQNVNYLNESNATTSNKERCPGDESIWQPCNLYDSYRQQLKEPKCEYIKGLDTSWAVSLNESVLAYPDKPLDLTVDLLSKENHKYLNITWKVADSYSTTLLKGYLLNASFVYNDIFAKKSELKQILRTFRMSISEKDHRRVNDGLWISHTCIVPFPATRYTITVESLPSKGEKSVAQLSFSVGLFTTNVEDGCSQKWVASMWVNQNLSSNSLKVCFLGAPPAFNFTSYRINIISKLKFDVRDFSDNSYIKDYDVSDIKAAFDKKMCVPYESVVPGEYLATALPVRTSSESSTFSYAGLIGIVLGIALPTLFLVFLVLVCCYWDFIRRLFHMRLLLVILTEPNLSDSIKKMINETSKTLQSECFVNVLLVNSDVLKKRSNVRWVVSKISTSVLNYFRKEQQSVEMKEACEIIDNCDYLLAMHNQTSFDNFKLYIETDDHSNSQCNLFLKIFLRYNKMRGDDEPLTRNYVYSVSKNDNFQQSTQIKEDTSLNQHDRIESVDTNNNGRLDSGFLDQFTNLSSRNESSENQSTIASSPVNSNSSNETFQTSSLTKLFTKLQKMNKPAKSIKLPKRAHICFNENNRILLLPNGINTAIEFESINPSFNCFAPRDEFKFTMMADLEALVQWVSDGGKPMQSTHVVKIIPPAETEEDEVAKVNFGIHYNDINIDNEMNSDDIKSECDVTNNSFILDIEIAYISVMVETPHLVVAETRFECRGNLAYCVQIV</sequence>